<comment type="caution">
    <text evidence="2">The sequence shown here is derived from an EMBL/GenBank/DDBJ whole genome shotgun (WGS) entry which is preliminary data.</text>
</comment>
<proteinExistence type="predicted"/>
<evidence type="ECO:0000256" key="1">
    <source>
        <dbReference type="SAM" id="MobiDB-lite"/>
    </source>
</evidence>
<name>A0ABQ4KU22_SIMTE</name>
<dbReference type="RefSeq" id="WP_212953661.1">
    <property type="nucleotide sequence ID" value="NZ_BORJ01000003.1"/>
</dbReference>
<organism evidence="2 3">
    <name type="scientific">Siminovitchia terrae</name>
    <name type="common">Bacillus terrae</name>
    <dbReference type="NCBI Taxonomy" id="1914933"/>
    <lineage>
        <taxon>Bacteria</taxon>
        <taxon>Bacillati</taxon>
        <taxon>Bacillota</taxon>
        <taxon>Bacilli</taxon>
        <taxon>Bacillales</taxon>
        <taxon>Bacillaceae</taxon>
        <taxon>Siminovitchia</taxon>
    </lineage>
</organism>
<evidence type="ECO:0000313" key="2">
    <source>
        <dbReference type="EMBL" id="GIN95538.1"/>
    </source>
</evidence>
<evidence type="ECO:0000313" key="3">
    <source>
        <dbReference type="Proteomes" id="UP000680670"/>
    </source>
</evidence>
<protein>
    <submittedName>
        <fullName evidence="2">Uncharacterized protein</fullName>
    </submittedName>
</protein>
<feature type="region of interest" description="Disordered" evidence="1">
    <location>
        <begin position="27"/>
        <end position="54"/>
    </location>
</feature>
<gene>
    <name evidence="2" type="ORF">J6TS1_14080</name>
</gene>
<reference evidence="2 3" key="1">
    <citation type="submission" date="2021-03" db="EMBL/GenBank/DDBJ databases">
        <title>Antimicrobial resistance genes in bacteria isolated from Japanese honey, and their potential for conferring macrolide and lincosamide resistance in the American foulbrood pathogen Paenibacillus larvae.</title>
        <authorList>
            <person name="Okamoto M."/>
            <person name="Kumagai M."/>
            <person name="Kanamori H."/>
            <person name="Takamatsu D."/>
        </authorList>
    </citation>
    <scope>NUCLEOTIDE SEQUENCE [LARGE SCALE GENOMIC DNA]</scope>
    <source>
        <strain evidence="2 3">J6TS1</strain>
    </source>
</reference>
<keyword evidence="3" id="KW-1185">Reference proteome</keyword>
<dbReference type="Proteomes" id="UP000680670">
    <property type="component" value="Unassembled WGS sequence"/>
</dbReference>
<accession>A0ABQ4KU22</accession>
<sequence length="54" mass="6441">MKKWNEEAVPNNNMTSADIEYAMRKNKENQEFSEELADGGERNERYEKQENKES</sequence>
<feature type="compositionally biased region" description="Basic and acidic residues" evidence="1">
    <location>
        <begin position="39"/>
        <end position="54"/>
    </location>
</feature>
<dbReference type="EMBL" id="BORJ01000003">
    <property type="protein sequence ID" value="GIN95538.1"/>
    <property type="molecule type" value="Genomic_DNA"/>
</dbReference>